<evidence type="ECO:0000313" key="2">
    <source>
        <dbReference type="Proteomes" id="UP001059773"/>
    </source>
</evidence>
<dbReference type="InterPro" id="IPR027417">
    <property type="entry name" value="P-loop_NTPase"/>
</dbReference>
<keyword evidence="2" id="KW-1185">Reference proteome</keyword>
<accession>A0ABY5JY53</accession>
<dbReference type="Proteomes" id="UP001059773">
    <property type="component" value="Chromosome"/>
</dbReference>
<reference evidence="1" key="1">
    <citation type="submission" date="2022-07" db="EMBL/GenBank/DDBJ databases">
        <title>FELIX.</title>
        <authorList>
            <person name="Wan K.H."/>
            <person name="Park S."/>
            <person name="Lawrence Q."/>
            <person name="Eichenberger J.P."/>
            <person name="Booth B.W."/>
            <person name="Piaggio A.J."/>
            <person name="Chandler J.C."/>
            <person name="Franklin A.B."/>
            <person name="Celniker S.E."/>
        </authorList>
    </citation>
    <scope>NUCLEOTIDE SEQUENCE</scope>
    <source>
        <strain evidence="1">QA-1986 374</strain>
    </source>
</reference>
<gene>
    <name evidence="1" type="ORF">NP439_08865</name>
</gene>
<dbReference type="PANTHER" id="PTHR37816:SF2">
    <property type="entry name" value="DNA TOPOLOGY MODULATION PROTEIN FLAR-RELATED PROTEIN"/>
    <property type="match status" value="1"/>
</dbReference>
<evidence type="ECO:0000313" key="1">
    <source>
        <dbReference type="EMBL" id="UUI04729.1"/>
    </source>
</evidence>
<dbReference type="EMBL" id="CP101914">
    <property type="protein sequence ID" value="UUI04729.1"/>
    <property type="molecule type" value="Genomic_DNA"/>
</dbReference>
<dbReference type="Gene3D" id="3.40.50.300">
    <property type="entry name" value="P-loop containing nucleotide triphosphate hydrolases"/>
    <property type="match status" value="1"/>
</dbReference>
<proteinExistence type="predicted"/>
<dbReference type="RefSeq" id="WP_256709627.1">
    <property type="nucleotide sequence ID" value="NZ_CP101914.1"/>
</dbReference>
<dbReference type="PANTHER" id="PTHR37816">
    <property type="entry name" value="YALI0E33011P"/>
    <property type="match status" value="1"/>
</dbReference>
<organism evidence="1 2">
    <name type="scientific">Oceanobacillus jeddahense</name>
    <dbReference type="NCBI Taxonomy" id="1462527"/>
    <lineage>
        <taxon>Bacteria</taxon>
        <taxon>Bacillati</taxon>
        <taxon>Bacillota</taxon>
        <taxon>Bacilli</taxon>
        <taxon>Bacillales</taxon>
        <taxon>Bacillaceae</taxon>
        <taxon>Oceanobacillus</taxon>
    </lineage>
</organism>
<dbReference type="InterPro" id="IPR052922">
    <property type="entry name" value="Cytidylate_Kinase-2"/>
</dbReference>
<protein>
    <submittedName>
        <fullName evidence="1">DNA topology modulation protein FlaR</fullName>
    </submittedName>
</protein>
<dbReference type="SUPFAM" id="SSF52540">
    <property type="entry name" value="P-loop containing nucleoside triphosphate hydrolases"/>
    <property type="match status" value="1"/>
</dbReference>
<name>A0ABY5JY53_9BACI</name>
<sequence length="180" mass="21168">MNQKIPEKIHIIGSIGSGKTTMAKRLSIQLQIPYYELDNVVWERLDTGDIKRSQAERDETLETIVNSDKWIIEGVHHKWIAPCLQNADIIMFLDTKLSIRRFRIIKRFIRQKLGLEGSNYKPTLRILKNLYNYNAVFEHESKQEIFKMLSPYNNKLILCKSNMEIINYFKTIDVIPGKQL</sequence>